<dbReference type="SMART" id="SM00305">
    <property type="entry name" value="HintC"/>
    <property type="match status" value="1"/>
</dbReference>
<dbReference type="Pfam" id="PF14579">
    <property type="entry name" value="HHH_6"/>
    <property type="match status" value="1"/>
</dbReference>
<dbReference type="KEGG" id="acy:Anacy_3043"/>
<dbReference type="EMBL" id="CP003659">
    <property type="protein sequence ID" value="AFZ58459.1"/>
    <property type="molecule type" value="Genomic_DNA"/>
</dbReference>
<dbReference type="Gene3D" id="1.10.150.870">
    <property type="match status" value="1"/>
</dbReference>
<dbReference type="GO" id="GO:0003676">
    <property type="term" value="F:nucleic acid binding"/>
    <property type="evidence" value="ECO:0007669"/>
    <property type="project" value="InterPro"/>
</dbReference>
<dbReference type="eggNOG" id="COG0587">
    <property type="taxonomic scope" value="Bacteria"/>
</dbReference>
<feature type="domain" description="Hint" evidence="2">
    <location>
        <begin position="1"/>
        <end position="42"/>
    </location>
</feature>
<dbReference type="InterPro" id="IPR030934">
    <property type="entry name" value="Intein_C"/>
</dbReference>
<dbReference type="GO" id="GO:0006260">
    <property type="term" value="P:DNA replication"/>
    <property type="evidence" value="ECO:0007669"/>
    <property type="project" value="InterPro"/>
</dbReference>
<dbReference type="AlphaFoldDB" id="K9ZI64"/>
<feature type="compositionally biased region" description="Polar residues" evidence="1">
    <location>
        <begin position="216"/>
        <end position="225"/>
    </location>
</feature>
<proteinExistence type="predicted"/>
<dbReference type="PANTHER" id="PTHR32294:SF0">
    <property type="entry name" value="DNA POLYMERASE III SUBUNIT ALPHA"/>
    <property type="match status" value="1"/>
</dbReference>
<dbReference type="OrthoDB" id="525324at2"/>
<evidence type="ECO:0000256" key="1">
    <source>
        <dbReference type="SAM" id="MobiDB-lite"/>
    </source>
</evidence>
<dbReference type="PROSITE" id="PS50818">
    <property type="entry name" value="INTEIN_C_TER"/>
    <property type="match status" value="1"/>
</dbReference>
<feature type="region of interest" description="Disordered" evidence="1">
    <location>
        <begin position="216"/>
        <end position="238"/>
    </location>
</feature>
<dbReference type="PANTHER" id="PTHR32294">
    <property type="entry name" value="DNA POLYMERASE III SUBUNIT ALPHA"/>
    <property type="match status" value="1"/>
</dbReference>
<name>K9ZI64_ANACC</name>
<gene>
    <name evidence="3" type="ordered locus">Anacy_3043</name>
</gene>
<dbReference type="Pfam" id="PF01336">
    <property type="entry name" value="tRNA_anti-codon"/>
    <property type="match status" value="1"/>
</dbReference>
<dbReference type="NCBIfam" id="NF005616">
    <property type="entry name" value="PRK07373.1"/>
    <property type="match status" value="1"/>
</dbReference>
<dbReference type="InterPro" id="IPR003586">
    <property type="entry name" value="Hint_dom_C"/>
</dbReference>
<dbReference type="CDD" id="cd04485">
    <property type="entry name" value="DnaE_OBF"/>
    <property type="match status" value="1"/>
</dbReference>
<evidence type="ECO:0000313" key="4">
    <source>
        <dbReference type="Proteomes" id="UP000010474"/>
    </source>
</evidence>
<evidence type="ECO:0000259" key="2">
    <source>
        <dbReference type="SMART" id="SM00305"/>
    </source>
</evidence>
<dbReference type="InterPro" id="IPR004365">
    <property type="entry name" value="NA-bd_OB_tRNA"/>
</dbReference>
<dbReference type="NCBIfam" id="TIGR01443">
    <property type="entry name" value="intein_Cterm"/>
    <property type="match status" value="1"/>
</dbReference>
<protein>
    <submittedName>
        <fullName evidence="3">Nucleic acid binding OB-fold tRNA/helicase-type</fullName>
    </submittedName>
</protein>
<dbReference type="Proteomes" id="UP000010474">
    <property type="component" value="Chromosome"/>
</dbReference>
<dbReference type="RefSeq" id="WP_015215087.1">
    <property type="nucleotide sequence ID" value="NC_019771.1"/>
</dbReference>
<dbReference type="HOGENOM" id="CLU_001600_5_1_3"/>
<reference evidence="4" key="1">
    <citation type="journal article" date="2013" name="Proc. Natl. Acad. Sci. U.S.A.">
        <title>Improving the coverage of the cyanobacterial phylum using diversity-driven genome sequencing.</title>
        <authorList>
            <person name="Shih P.M."/>
            <person name="Wu D."/>
            <person name="Latifi A."/>
            <person name="Axen S.D."/>
            <person name="Fewer D.P."/>
            <person name="Talla E."/>
            <person name="Calteau A."/>
            <person name="Cai F."/>
            <person name="Tandeau de Marsac N."/>
            <person name="Rippka R."/>
            <person name="Herdman M."/>
            <person name="Sivonen K."/>
            <person name="Coursin T."/>
            <person name="Laurent T."/>
            <person name="Goodwin L."/>
            <person name="Nolan M."/>
            <person name="Davenport K.W."/>
            <person name="Han C.S."/>
            <person name="Rubin E.M."/>
            <person name="Eisen J.A."/>
            <person name="Woyke T."/>
            <person name="Gugger M."/>
            <person name="Kerfeld C.A."/>
        </authorList>
    </citation>
    <scope>NUCLEOTIDE SEQUENCE [LARGE SCALE GENOMIC DNA]</scope>
    <source>
        <strain evidence="4">ATCC 27899 / PCC 7122</strain>
    </source>
</reference>
<dbReference type="Gene3D" id="2.170.16.10">
    <property type="entry name" value="Hedgehog/Intein (Hint) domain"/>
    <property type="match status" value="1"/>
</dbReference>
<dbReference type="GO" id="GO:0008408">
    <property type="term" value="F:3'-5' exonuclease activity"/>
    <property type="evidence" value="ECO:0007669"/>
    <property type="project" value="InterPro"/>
</dbReference>
<evidence type="ECO:0000313" key="3">
    <source>
        <dbReference type="EMBL" id="AFZ58459.1"/>
    </source>
</evidence>
<accession>K9ZI64</accession>
<organism evidence="3 4">
    <name type="scientific">Anabaena cylindrica (strain ATCC 27899 / PCC 7122)</name>
    <dbReference type="NCBI Taxonomy" id="272123"/>
    <lineage>
        <taxon>Bacteria</taxon>
        <taxon>Bacillati</taxon>
        <taxon>Cyanobacteriota</taxon>
        <taxon>Cyanophyceae</taxon>
        <taxon>Nostocales</taxon>
        <taxon>Nostocaceae</taxon>
        <taxon>Anabaena</taxon>
    </lineage>
</organism>
<keyword evidence="4" id="KW-1185">Reference proteome</keyword>
<sequence>MVKIISRQYLGQADVYDIGVEEDHNFAIKNGFIASNCFNKSHSTAYAYVTYQTAYLKANYPLEYMAALLTANSGDTDKVQKYLNNCMSMGIAIDPPDINRSGLDFTPAEEKILFGFSAVRNVGQNAIAGILEARAEGGEFKSLGDFCDRIDLRTVNRRTLESLIQCGAFDKIESNRQQLSRDLELVYDWAQSRAKDRASGQGNLFDLMGGGFASNNNPQKSNNAFESAPKAEPTSDFPPQEKLRMEKELLGFYVSAHPLKDIKQSSSLLAPINLSQLGEQKDNTMLCAVVMLNNVKKVVTKKGDPMAILQIEDLTASSEAIVFPKNYERVASLLQVDARLIIWGKVDKRDDQNQFIVEDAEPVEKVQMVMVELNPQEAGTIEVQHRLRSILKEQSGDKDKAKVPVIGIIQSGSSRQLVRFGKQFWVQDSFSTVQSLKNARFPAQVKQLTDNS</sequence>
<dbReference type="PATRIC" id="fig|272123.3.peg.3323"/>
<dbReference type="InterPro" id="IPR004805">
    <property type="entry name" value="DnaE2/DnaE/PolC"/>
</dbReference>
<dbReference type="InterPro" id="IPR029460">
    <property type="entry name" value="DNAPol_HHH"/>
</dbReference>
<dbReference type="STRING" id="272123.Anacy_3043"/>